<organism evidence="1 2">
    <name type="scientific">Coprinopsis marcescibilis</name>
    <name type="common">Agaric fungus</name>
    <name type="synonym">Psathyrella marcescibilis</name>
    <dbReference type="NCBI Taxonomy" id="230819"/>
    <lineage>
        <taxon>Eukaryota</taxon>
        <taxon>Fungi</taxon>
        <taxon>Dikarya</taxon>
        <taxon>Basidiomycota</taxon>
        <taxon>Agaricomycotina</taxon>
        <taxon>Agaricomycetes</taxon>
        <taxon>Agaricomycetidae</taxon>
        <taxon>Agaricales</taxon>
        <taxon>Agaricineae</taxon>
        <taxon>Psathyrellaceae</taxon>
        <taxon>Coprinopsis</taxon>
    </lineage>
</organism>
<proteinExistence type="predicted"/>
<name>A0A5C3LA35_COPMA</name>
<dbReference type="Proteomes" id="UP000307440">
    <property type="component" value="Unassembled WGS sequence"/>
</dbReference>
<gene>
    <name evidence="1" type="ORF">FA15DRAFT_663779</name>
</gene>
<evidence type="ECO:0000313" key="2">
    <source>
        <dbReference type="Proteomes" id="UP000307440"/>
    </source>
</evidence>
<accession>A0A5C3LA35</accession>
<protein>
    <submittedName>
        <fullName evidence="1">Uncharacterized protein</fullName>
    </submittedName>
</protein>
<sequence>MPRSFSWKKWARSMLSGKGDSANRSGKQLNSDAELNLPLELVIEVALILGSNYSDCYYTFVRVSRQFKVIMERECLQFLPIRLESPNRIIAFHRFLILRPELAPSIRQLWIRGARSRQKPKAGYSEPTNTTWRQFKSCAFEQMHIINSCTNLVSLGCSFPVMFLCFRFMRGDIFFKHDKLTDLTLFENWNLWSCFLMDPPMEGPNLFLQLTHLTILDGVAPNFPTHLFPLLRYFSAEIYPASRQVALEAFKADKVLEAPLPSNLRRLSQDVNVRLHMVNDSELGIKRVFGEGNRCWEMRVGPPEYFRWWCQRLDQKTYPHDPH</sequence>
<dbReference type="AlphaFoldDB" id="A0A5C3LA35"/>
<reference evidence="1 2" key="1">
    <citation type="journal article" date="2019" name="Nat. Ecol. Evol.">
        <title>Megaphylogeny resolves global patterns of mushroom evolution.</title>
        <authorList>
            <person name="Varga T."/>
            <person name="Krizsan K."/>
            <person name="Foldi C."/>
            <person name="Dima B."/>
            <person name="Sanchez-Garcia M."/>
            <person name="Sanchez-Ramirez S."/>
            <person name="Szollosi G.J."/>
            <person name="Szarkandi J.G."/>
            <person name="Papp V."/>
            <person name="Albert L."/>
            <person name="Andreopoulos W."/>
            <person name="Angelini C."/>
            <person name="Antonin V."/>
            <person name="Barry K.W."/>
            <person name="Bougher N.L."/>
            <person name="Buchanan P."/>
            <person name="Buyck B."/>
            <person name="Bense V."/>
            <person name="Catcheside P."/>
            <person name="Chovatia M."/>
            <person name="Cooper J."/>
            <person name="Damon W."/>
            <person name="Desjardin D."/>
            <person name="Finy P."/>
            <person name="Geml J."/>
            <person name="Haridas S."/>
            <person name="Hughes K."/>
            <person name="Justo A."/>
            <person name="Karasinski D."/>
            <person name="Kautmanova I."/>
            <person name="Kiss B."/>
            <person name="Kocsube S."/>
            <person name="Kotiranta H."/>
            <person name="LaButti K.M."/>
            <person name="Lechner B.E."/>
            <person name="Liimatainen K."/>
            <person name="Lipzen A."/>
            <person name="Lukacs Z."/>
            <person name="Mihaltcheva S."/>
            <person name="Morgado L.N."/>
            <person name="Niskanen T."/>
            <person name="Noordeloos M.E."/>
            <person name="Ohm R.A."/>
            <person name="Ortiz-Santana B."/>
            <person name="Ovrebo C."/>
            <person name="Racz N."/>
            <person name="Riley R."/>
            <person name="Savchenko A."/>
            <person name="Shiryaev A."/>
            <person name="Soop K."/>
            <person name="Spirin V."/>
            <person name="Szebenyi C."/>
            <person name="Tomsovsky M."/>
            <person name="Tulloss R.E."/>
            <person name="Uehling J."/>
            <person name="Grigoriev I.V."/>
            <person name="Vagvolgyi C."/>
            <person name="Papp T."/>
            <person name="Martin F.M."/>
            <person name="Miettinen O."/>
            <person name="Hibbett D.S."/>
            <person name="Nagy L.G."/>
        </authorList>
    </citation>
    <scope>NUCLEOTIDE SEQUENCE [LARGE SCALE GENOMIC DNA]</scope>
    <source>
        <strain evidence="1 2">CBS 121175</strain>
    </source>
</reference>
<dbReference type="OrthoDB" id="2935230at2759"/>
<dbReference type="EMBL" id="ML210148">
    <property type="protein sequence ID" value="TFK29628.1"/>
    <property type="molecule type" value="Genomic_DNA"/>
</dbReference>
<evidence type="ECO:0000313" key="1">
    <source>
        <dbReference type="EMBL" id="TFK29628.1"/>
    </source>
</evidence>
<keyword evidence="2" id="KW-1185">Reference proteome</keyword>